<gene>
    <name evidence="2" type="ORF">PCE31106_04269</name>
</gene>
<dbReference type="Gene3D" id="3.40.50.10490">
    <property type="entry name" value="Glucose-6-phosphate isomerase like protein, domain 1"/>
    <property type="match status" value="1"/>
</dbReference>
<dbReference type="RefSeq" id="WP_254441232.1">
    <property type="nucleotide sequence ID" value="NZ_CABPSL010000023.1"/>
</dbReference>
<name>A0A5E4Y4N8_9BURK</name>
<evidence type="ECO:0000259" key="1">
    <source>
        <dbReference type="PROSITE" id="PS51464"/>
    </source>
</evidence>
<dbReference type="PANTHER" id="PTHR30390">
    <property type="entry name" value="SEDOHEPTULOSE 7-PHOSPHATE ISOMERASE / DNAA INITIATOR-ASSOCIATING FACTOR FOR REPLICATION INITIATION"/>
    <property type="match status" value="1"/>
</dbReference>
<protein>
    <submittedName>
        <fullName evidence="2">SIS domain-containing protein</fullName>
    </submittedName>
</protein>
<dbReference type="SUPFAM" id="SSF53697">
    <property type="entry name" value="SIS domain"/>
    <property type="match status" value="1"/>
</dbReference>
<dbReference type="Proteomes" id="UP000384354">
    <property type="component" value="Unassembled WGS sequence"/>
</dbReference>
<dbReference type="InterPro" id="IPR001347">
    <property type="entry name" value="SIS_dom"/>
</dbReference>
<accession>A0A5E4Y4N8</accession>
<organism evidence="2 3">
    <name type="scientific">Pandoraea cepalis</name>
    <dbReference type="NCBI Taxonomy" id="2508294"/>
    <lineage>
        <taxon>Bacteria</taxon>
        <taxon>Pseudomonadati</taxon>
        <taxon>Pseudomonadota</taxon>
        <taxon>Betaproteobacteria</taxon>
        <taxon>Burkholderiales</taxon>
        <taxon>Burkholderiaceae</taxon>
        <taxon>Pandoraea</taxon>
    </lineage>
</organism>
<sequence length="192" mass="20695">MNKMIEFSVSNYFNAHANLVRKMDLSQFQAGIDVIRDTFNAGKKIITCGNGGSASTASHYITDWNKMVNLATGKKFRGVSLCDNIGLITAYGNDLSYEDVFSGQLAALADEGDLLVAISGSGNSPNIVKAVEYANNNGINTLAVIGYDGGKVKALAKYHVHVPSFDMQLCEDVHLMFGHMVMKTLCGSSIKE</sequence>
<reference evidence="2 3" key="1">
    <citation type="submission" date="2019-08" db="EMBL/GenBank/DDBJ databases">
        <authorList>
            <person name="Peeters C."/>
        </authorList>
    </citation>
    <scope>NUCLEOTIDE SEQUENCE [LARGE SCALE GENOMIC DNA]</scope>
    <source>
        <strain evidence="2 3">LMG 31106</strain>
    </source>
</reference>
<dbReference type="PROSITE" id="PS51464">
    <property type="entry name" value="SIS"/>
    <property type="match status" value="1"/>
</dbReference>
<dbReference type="EMBL" id="CABPSL010000023">
    <property type="protein sequence ID" value="VVE43669.1"/>
    <property type="molecule type" value="Genomic_DNA"/>
</dbReference>
<dbReference type="GO" id="GO:0097367">
    <property type="term" value="F:carbohydrate derivative binding"/>
    <property type="evidence" value="ECO:0007669"/>
    <property type="project" value="InterPro"/>
</dbReference>
<evidence type="ECO:0000313" key="3">
    <source>
        <dbReference type="Proteomes" id="UP000384354"/>
    </source>
</evidence>
<dbReference type="InterPro" id="IPR046348">
    <property type="entry name" value="SIS_dom_sf"/>
</dbReference>
<dbReference type="InterPro" id="IPR050099">
    <property type="entry name" value="SIS_GmhA/DiaA_subfam"/>
</dbReference>
<dbReference type="CDD" id="cd05006">
    <property type="entry name" value="SIS_GmhA"/>
    <property type="match status" value="1"/>
</dbReference>
<dbReference type="GO" id="GO:1901135">
    <property type="term" value="P:carbohydrate derivative metabolic process"/>
    <property type="evidence" value="ECO:0007669"/>
    <property type="project" value="InterPro"/>
</dbReference>
<dbReference type="PANTHER" id="PTHR30390:SF8">
    <property type="entry name" value="SUGAR ISOMERASE (SIS)"/>
    <property type="match status" value="1"/>
</dbReference>
<evidence type="ECO:0000313" key="2">
    <source>
        <dbReference type="EMBL" id="VVE43669.1"/>
    </source>
</evidence>
<proteinExistence type="predicted"/>
<dbReference type="Pfam" id="PF13580">
    <property type="entry name" value="SIS_2"/>
    <property type="match status" value="1"/>
</dbReference>
<feature type="domain" description="SIS" evidence="1">
    <location>
        <begin position="35"/>
        <end position="191"/>
    </location>
</feature>
<dbReference type="AlphaFoldDB" id="A0A5E4Y4N8"/>
<dbReference type="InterPro" id="IPR035461">
    <property type="entry name" value="GmhA/DiaA"/>
</dbReference>